<reference evidence="3 4" key="1">
    <citation type="journal article" date="2016" name="Int. J. Syst. Evol. Microbiol.">
        <title>Resolving the Complexity of Human Skin Metagenomes Using Single-Molecule Sequencing.</title>
        <authorList>
            <consortium name="NISC Comparative Sequencing Program"/>
            <person name="Tsai Y.C."/>
            <person name="Conlan S."/>
            <person name="Deming C."/>
            <person name="Segre J.A."/>
            <person name="Kong H.H."/>
            <person name="Korlach J."/>
            <person name="Oh J."/>
        </authorList>
    </citation>
    <scope>NUCLEOTIDE SEQUENCE [LARGE SCALE GENOMIC DNA]</scope>
    <source>
        <strain evidence="3 4">1B08</strain>
    </source>
</reference>
<keyword evidence="1" id="KW-0812">Transmembrane</keyword>
<evidence type="ECO:0008006" key="5">
    <source>
        <dbReference type="Google" id="ProtNLM"/>
    </source>
</evidence>
<keyword evidence="2" id="KW-0732">Signal</keyword>
<organism evidence="3 4">
    <name type="scientific">Corynebacterium simulans</name>
    <dbReference type="NCBI Taxonomy" id="146827"/>
    <lineage>
        <taxon>Bacteria</taxon>
        <taxon>Bacillati</taxon>
        <taxon>Actinomycetota</taxon>
        <taxon>Actinomycetes</taxon>
        <taxon>Mycobacteriales</taxon>
        <taxon>Corynebacteriaceae</taxon>
        <taxon>Corynebacterium</taxon>
    </lineage>
</organism>
<name>A0ABR5V6U2_9CORY</name>
<keyword evidence="1" id="KW-0472">Membrane</keyword>
<protein>
    <recommendedName>
        <fullName evidence="5">DUF5129 domain-containing protein</fullName>
    </recommendedName>
</protein>
<accession>A0ABR5V6U2</accession>
<evidence type="ECO:0000256" key="2">
    <source>
        <dbReference type="SAM" id="SignalP"/>
    </source>
</evidence>
<dbReference type="Proteomes" id="UP000070339">
    <property type="component" value="Unassembled WGS sequence"/>
</dbReference>
<feature type="signal peptide" evidence="2">
    <location>
        <begin position="1"/>
        <end position="23"/>
    </location>
</feature>
<keyword evidence="4" id="KW-1185">Reference proteome</keyword>
<dbReference type="EMBL" id="LTEB01000039">
    <property type="protein sequence ID" value="KXU17238.1"/>
    <property type="molecule type" value="Genomic_DNA"/>
</dbReference>
<feature type="chain" id="PRO_5046303697" description="DUF5129 domain-containing protein" evidence="2">
    <location>
        <begin position="24"/>
        <end position="436"/>
    </location>
</feature>
<evidence type="ECO:0000256" key="1">
    <source>
        <dbReference type="SAM" id="Phobius"/>
    </source>
</evidence>
<evidence type="ECO:0000313" key="4">
    <source>
        <dbReference type="Proteomes" id="UP000070339"/>
    </source>
</evidence>
<keyword evidence="1" id="KW-1133">Transmembrane helix</keyword>
<dbReference type="RefSeq" id="WP_061925054.1">
    <property type="nucleotide sequence ID" value="NZ_LTEB01000039.1"/>
</dbReference>
<sequence>MKYLFQLLAVAFLLVTLPATAHAATPTVEIFDEGNLLSPSDESALRQESEALDLPPEVSRILYFTYEHNHKDVSTDALEYLRDNARGLLNTDGRSLREGTLLIGVGLDPMSSTARCSNDVCEAISIEKPGRLDGILDQMEAPVRGGNYTVGLLLAAKAAGDPSISRESTTGLPGWSIFIAISVLAVTMLVASFLYSRRVTARRLLEQLDFNRGTLPAATKFIIEGDKIVAGLNTPLINEAFKAQWEQIKADYRRVKPNIVALDSMDPSVSTSLLFQHSRSITQGYRQLRRLSTAKAQLDDLQRMAKGEKLTRSTELAWLKADMQKASAVAKSGDLPATSAISTLLERIEILEKDLSRADFSAQFARLLADYRPIIGALPERLYAHGELNQQRSVPPQLGEQDWHPGMGTHYMPYNYAEFWVANSAIDEKLPPAYRF</sequence>
<feature type="transmembrane region" description="Helical" evidence="1">
    <location>
        <begin position="172"/>
        <end position="195"/>
    </location>
</feature>
<comment type="caution">
    <text evidence="3">The sequence shown here is derived from an EMBL/GenBank/DDBJ whole genome shotgun (WGS) entry which is preliminary data.</text>
</comment>
<proteinExistence type="predicted"/>
<gene>
    <name evidence="3" type="ORF">WM41_2156</name>
</gene>
<evidence type="ECO:0000313" key="3">
    <source>
        <dbReference type="EMBL" id="KXU17238.1"/>
    </source>
</evidence>